<comment type="caution">
    <text evidence="1">The sequence shown here is derived from an EMBL/GenBank/DDBJ whole genome shotgun (WGS) entry which is preliminary data.</text>
</comment>
<dbReference type="EMBL" id="JAHHGZ010000039">
    <property type="protein sequence ID" value="MBW4671122.1"/>
    <property type="molecule type" value="Genomic_DNA"/>
</dbReference>
<accession>A0A951QUA3</accession>
<evidence type="ECO:0000313" key="2">
    <source>
        <dbReference type="Proteomes" id="UP000729701"/>
    </source>
</evidence>
<reference evidence="1" key="2">
    <citation type="journal article" date="2022" name="Microbiol. Resour. Announc.">
        <title>Metagenome Sequencing to Explore Phylogenomics of Terrestrial Cyanobacteria.</title>
        <authorList>
            <person name="Ward R.D."/>
            <person name="Stajich J.E."/>
            <person name="Johansen J.R."/>
            <person name="Huntemann M."/>
            <person name="Clum A."/>
            <person name="Foster B."/>
            <person name="Foster B."/>
            <person name="Roux S."/>
            <person name="Palaniappan K."/>
            <person name="Varghese N."/>
            <person name="Mukherjee S."/>
            <person name="Reddy T.B.K."/>
            <person name="Daum C."/>
            <person name="Copeland A."/>
            <person name="Chen I.A."/>
            <person name="Ivanova N.N."/>
            <person name="Kyrpides N.C."/>
            <person name="Shapiro N."/>
            <person name="Eloe-Fadrosh E.A."/>
            <person name="Pietrasiak N."/>
        </authorList>
    </citation>
    <scope>NUCLEOTIDE SEQUENCE</scope>
    <source>
        <strain evidence="1">GSE-NOS-MK-12-04C</strain>
    </source>
</reference>
<gene>
    <name evidence="1" type="ORF">KME60_27785</name>
</gene>
<dbReference type="Proteomes" id="UP000729701">
    <property type="component" value="Unassembled WGS sequence"/>
</dbReference>
<name>A0A951QUA3_9CYAN</name>
<protein>
    <submittedName>
        <fullName evidence="1">Uncharacterized protein</fullName>
    </submittedName>
</protein>
<sequence length="225" mass="24348">MPYLLRGALIEYASDFLGPLPNVVIFQFNPETITRAIQVPARPTGGARRETTQAGDPPLERITLKAEFDAADYLKTNNILARQFGVGPQLAALEKMVFPSNKIGALIGQAIDAIGDALGLGGGGEDAPCQPIPREQYPRILFIWGRTRILPVVIDSMSITEQQYDNLLNPVRAEVSLQLSVNATNLCSDDKVAKGAMEYSSIAKEAQAILNLANTVELVADLIPF</sequence>
<dbReference type="AlphaFoldDB" id="A0A951QUA3"/>
<proteinExistence type="predicted"/>
<evidence type="ECO:0000313" key="1">
    <source>
        <dbReference type="EMBL" id="MBW4671122.1"/>
    </source>
</evidence>
<reference evidence="1" key="1">
    <citation type="submission" date="2021-05" db="EMBL/GenBank/DDBJ databases">
        <authorList>
            <person name="Pietrasiak N."/>
            <person name="Ward R."/>
            <person name="Stajich J.E."/>
            <person name="Kurbessoian T."/>
        </authorList>
    </citation>
    <scope>NUCLEOTIDE SEQUENCE</scope>
    <source>
        <strain evidence="1">GSE-NOS-MK-12-04C</strain>
    </source>
</reference>
<organism evidence="1 2">
    <name type="scientific">Cyanomargarita calcarea GSE-NOS-MK-12-04C</name>
    <dbReference type="NCBI Taxonomy" id="2839659"/>
    <lineage>
        <taxon>Bacteria</taxon>
        <taxon>Bacillati</taxon>
        <taxon>Cyanobacteriota</taxon>
        <taxon>Cyanophyceae</taxon>
        <taxon>Nostocales</taxon>
        <taxon>Cyanomargaritaceae</taxon>
        <taxon>Cyanomargarita</taxon>
    </lineage>
</organism>